<dbReference type="InterPro" id="IPR007730">
    <property type="entry name" value="SPOR-like_dom"/>
</dbReference>
<keyword evidence="4" id="KW-0131">Cell cycle</keyword>
<dbReference type="InterPro" id="IPR036680">
    <property type="entry name" value="SPOR-like_sf"/>
</dbReference>
<proteinExistence type="predicted"/>
<comment type="caution">
    <text evidence="4">The sequence shown here is derived from an EMBL/GenBank/DDBJ whole genome shotgun (WGS) entry which is preliminary data.</text>
</comment>
<evidence type="ECO:0000313" key="5">
    <source>
        <dbReference type="Proteomes" id="UP000014461"/>
    </source>
</evidence>
<dbReference type="GO" id="GO:0051301">
    <property type="term" value="P:cell division"/>
    <property type="evidence" value="ECO:0007669"/>
    <property type="project" value="UniProtKB-KW"/>
</dbReference>
<protein>
    <submittedName>
        <fullName evidence="4">Cell division protein FtsN</fullName>
    </submittedName>
</protein>
<organism evidence="4 5">
    <name type="scientific">Agarivorans albus MKT 106</name>
    <dbReference type="NCBI Taxonomy" id="1331007"/>
    <lineage>
        <taxon>Bacteria</taxon>
        <taxon>Pseudomonadati</taxon>
        <taxon>Pseudomonadota</taxon>
        <taxon>Gammaproteobacteria</taxon>
        <taxon>Alteromonadales</taxon>
        <taxon>Alteromonadaceae</taxon>
        <taxon>Agarivorans</taxon>
    </lineage>
</organism>
<keyword evidence="5" id="KW-1185">Reference proteome</keyword>
<dbReference type="Gene3D" id="3.30.70.1070">
    <property type="entry name" value="Sporulation related repeat"/>
    <property type="match status" value="1"/>
</dbReference>
<dbReference type="SUPFAM" id="SSF110997">
    <property type="entry name" value="Sporulation related repeat"/>
    <property type="match status" value="1"/>
</dbReference>
<feature type="compositionally biased region" description="Low complexity" evidence="1">
    <location>
        <begin position="67"/>
        <end position="79"/>
    </location>
</feature>
<dbReference type="STRING" id="1331007.AALB_0018"/>
<dbReference type="PANTHER" id="PTHR38687">
    <property type="entry name" value="CELL DIVISION PROTEIN DEDD-RELATED"/>
    <property type="match status" value="1"/>
</dbReference>
<evidence type="ECO:0000259" key="3">
    <source>
        <dbReference type="PROSITE" id="PS51724"/>
    </source>
</evidence>
<feature type="domain" description="SPOR" evidence="3">
    <location>
        <begin position="106"/>
        <end position="186"/>
    </location>
</feature>
<keyword evidence="2" id="KW-0472">Membrane</keyword>
<keyword evidence="2" id="KW-0812">Transmembrane</keyword>
<dbReference type="InterPro" id="IPR052521">
    <property type="entry name" value="Cell_div_SPOR-domain"/>
</dbReference>
<dbReference type="Proteomes" id="UP000014461">
    <property type="component" value="Unassembled WGS sequence"/>
</dbReference>
<dbReference type="OrthoDB" id="8558195at2"/>
<feature type="region of interest" description="Disordered" evidence="1">
    <location>
        <begin position="1"/>
        <end position="22"/>
    </location>
</feature>
<evidence type="ECO:0000313" key="4">
    <source>
        <dbReference type="EMBL" id="GAC99937.1"/>
    </source>
</evidence>
<evidence type="ECO:0000256" key="1">
    <source>
        <dbReference type="SAM" id="MobiDB-lite"/>
    </source>
</evidence>
<evidence type="ECO:0000256" key="2">
    <source>
        <dbReference type="SAM" id="Phobius"/>
    </source>
</evidence>
<feature type="region of interest" description="Disordered" evidence="1">
    <location>
        <begin position="57"/>
        <end position="85"/>
    </location>
</feature>
<gene>
    <name evidence="4" type="ORF">AALB_0018</name>
</gene>
<reference evidence="4" key="1">
    <citation type="journal article" date="2013" name="Genome Announc.">
        <title>Draft Genome Sequence of Agarivorans albus Strain MKT 106T, an Agarolytic Marine Bacterium.</title>
        <authorList>
            <person name="Yasuike M."/>
            <person name="Nakamura Y."/>
            <person name="Kai W."/>
            <person name="Fujiwara A."/>
            <person name="Fukui Y."/>
            <person name="Satomi M."/>
            <person name="Sano M."/>
        </authorList>
    </citation>
    <scope>NUCLEOTIDE SEQUENCE [LARGE SCALE GENOMIC DNA]</scope>
</reference>
<feature type="transmembrane region" description="Helical" evidence="2">
    <location>
        <begin position="28"/>
        <end position="48"/>
    </location>
</feature>
<keyword evidence="2" id="KW-1133">Transmembrane helix</keyword>
<name>R9PFC3_AGAAL</name>
<accession>R9PFC3</accession>
<dbReference type="Pfam" id="PF05036">
    <property type="entry name" value="SPOR"/>
    <property type="match status" value="1"/>
</dbReference>
<keyword evidence="4" id="KW-0132">Cell division</keyword>
<dbReference type="PANTHER" id="PTHR38687:SF2">
    <property type="entry name" value="CELL DIVISION PROTEIN FTSN"/>
    <property type="match status" value="1"/>
</dbReference>
<dbReference type="GO" id="GO:0042834">
    <property type="term" value="F:peptidoglycan binding"/>
    <property type="evidence" value="ECO:0007669"/>
    <property type="project" value="InterPro"/>
</dbReference>
<sequence>MAKDYVGRSKPKKRAAKPSRAVSNNKRFPLPLALAVIAAIVGFAALLFNIKGTAPTPAPELSEIVKPKTATPTKPKTTLPEPPKERTYVKELEEKKVEVEIAEQSSKPSKPYQMQCASFRSRDKAEESKALIAFAGLESQIRRTEGKNGAWYRVVLGPYPTKRDAERARHILQRAKINGCQIWHWNF</sequence>
<dbReference type="PROSITE" id="PS51724">
    <property type="entry name" value="SPOR"/>
    <property type="match status" value="1"/>
</dbReference>
<dbReference type="AlphaFoldDB" id="R9PFC3"/>
<dbReference type="EMBL" id="BARX01000001">
    <property type="protein sequence ID" value="GAC99937.1"/>
    <property type="molecule type" value="Genomic_DNA"/>
</dbReference>
<dbReference type="RefSeq" id="WP_016399706.1">
    <property type="nucleotide sequence ID" value="NZ_BARX01000001.1"/>
</dbReference>